<name>A0A8C4K970_DRONO</name>
<reference evidence="1" key="1">
    <citation type="submission" date="2025-08" db="UniProtKB">
        <authorList>
            <consortium name="Ensembl"/>
        </authorList>
    </citation>
    <scope>IDENTIFICATION</scope>
</reference>
<protein>
    <submittedName>
        <fullName evidence="1">Uncharacterized protein</fullName>
    </submittedName>
</protein>
<dbReference type="Proteomes" id="UP000694423">
    <property type="component" value="Unplaced"/>
</dbReference>
<sequence length="91" mass="10229">ILYDSFFPNFPLFWASGPLRPLRRLTLGKPAAQHGHSASSETTEPGKNYLGQEGLLRSLLGRQAHISLHVLLLSKDTRLSQDLELIKGFFR</sequence>
<dbReference type="Ensembl" id="ENSDNVT00000025473.1">
    <property type="protein sequence ID" value="ENSDNVP00000021104.1"/>
    <property type="gene ID" value="ENSDNVG00000014768.1"/>
</dbReference>
<evidence type="ECO:0000313" key="2">
    <source>
        <dbReference type="Proteomes" id="UP000694423"/>
    </source>
</evidence>
<accession>A0A8C4K970</accession>
<organism evidence="1 2">
    <name type="scientific">Dromaius novaehollandiae</name>
    <name type="common">Emu</name>
    <dbReference type="NCBI Taxonomy" id="8790"/>
    <lineage>
        <taxon>Eukaryota</taxon>
        <taxon>Metazoa</taxon>
        <taxon>Chordata</taxon>
        <taxon>Craniata</taxon>
        <taxon>Vertebrata</taxon>
        <taxon>Euteleostomi</taxon>
        <taxon>Archelosauria</taxon>
        <taxon>Archosauria</taxon>
        <taxon>Dinosauria</taxon>
        <taxon>Saurischia</taxon>
        <taxon>Theropoda</taxon>
        <taxon>Coelurosauria</taxon>
        <taxon>Aves</taxon>
        <taxon>Palaeognathae</taxon>
        <taxon>Casuariiformes</taxon>
        <taxon>Dromaiidae</taxon>
        <taxon>Dromaius</taxon>
    </lineage>
</organism>
<keyword evidence="2" id="KW-1185">Reference proteome</keyword>
<reference evidence="1" key="2">
    <citation type="submission" date="2025-09" db="UniProtKB">
        <authorList>
            <consortium name="Ensembl"/>
        </authorList>
    </citation>
    <scope>IDENTIFICATION</scope>
</reference>
<proteinExistence type="predicted"/>
<dbReference type="AlphaFoldDB" id="A0A8C4K970"/>
<evidence type="ECO:0000313" key="1">
    <source>
        <dbReference type="Ensembl" id="ENSDNVP00000021104.1"/>
    </source>
</evidence>